<reference evidence="2" key="1">
    <citation type="journal article" date="2014" name="Sci. Data">
        <title>Genomes of diverse isolates of the marine cyanobacterium Prochlorococcus.</title>
        <authorList>
            <person name="Biller S."/>
            <person name="Berube P."/>
            <person name="Thompson J."/>
            <person name="Kelly L."/>
            <person name="Roggensack S."/>
            <person name="Awad L."/>
            <person name="Roache-Johnson K."/>
            <person name="Ding H."/>
            <person name="Giovannoni S.J."/>
            <person name="Moore L.R."/>
            <person name="Chisholm S.W."/>
        </authorList>
    </citation>
    <scope>NUCLEOTIDE SEQUENCE [LARGE SCALE GENOMIC DNA]</scope>
    <source>
        <strain evidence="2">MIT 9201</strain>
    </source>
</reference>
<evidence type="ECO:0000313" key="1">
    <source>
        <dbReference type="EMBL" id="KGF96323.1"/>
    </source>
</evidence>
<evidence type="ECO:0000313" key="2">
    <source>
        <dbReference type="Proteomes" id="UP000030355"/>
    </source>
</evidence>
<dbReference type="AlphaFoldDB" id="A0A0A2A7D3"/>
<dbReference type="EMBL" id="JNAL01000009">
    <property type="protein sequence ID" value="KGF96323.1"/>
    <property type="molecule type" value="Genomic_DNA"/>
</dbReference>
<sequence length="47" mass="5637">MVKILSNFNYFFPFRIISKGKTISIRLPSINKKAFKFIYPFLSRYSN</sequence>
<dbReference type="STRING" id="93057.EU95_0703"/>
<gene>
    <name evidence="1" type="ORF">EU95_0703</name>
</gene>
<proteinExistence type="predicted"/>
<name>A0A0A2A7D3_PROMR</name>
<accession>A0A0A2A7D3</accession>
<comment type="caution">
    <text evidence="1">The sequence shown here is derived from an EMBL/GenBank/DDBJ whole genome shotgun (WGS) entry which is preliminary data.</text>
</comment>
<organism evidence="1 2">
    <name type="scientific">Prochlorococcus marinus str. MIT 9201</name>
    <dbReference type="NCBI Taxonomy" id="93057"/>
    <lineage>
        <taxon>Bacteria</taxon>
        <taxon>Bacillati</taxon>
        <taxon>Cyanobacteriota</taxon>
        <taxon>Cyanophyceae</taxon>
        <taxon>Synechococcales</taxon>
        <taxon>Prochlorococcaceae</taxon>
        <taxon>Prochlorococcus</taxon>
    </lineage>
</organism>
<dbReference type="Proteomes" id="UP000030355">
    <property type="component" value="Unassembled WGS sequence"/>
</dbReference>
<protein>
    <submittedName>
        <fullName evidence="1">Uncharacterized protein</fullName>
    </submittedName>
</protein>